<gene>
    <name evidence="1" type="ORF">GQ651_09055</name>
</gene>
<dbReference type="GO" id="GO:0008115">
    <property type="term" value="F:sarcosine oxidase activity"/>
    <property type="evidence" value="ECO:0007669"/>
    <property type="project" value="InterPro"/>
</dbReference>
<accession>A0A7C9MDY1</accession>
<dbReference type="InterPro" id="IPR006279">
    <property type="entry name" value="SoxD"/>
</dbReference>
<keyword evidence="2" id="KW-1185">Reference proteome</keyword>
<name>A0A7C9MDY1_9RHOB</name>
<dbReference type="GO" id="GO:0046653">
    <property type="term" value="P:tetrahydrofolate metabolic process"/>
    <property type="evidence" value="ECO:0007669"/>
    <property type="project" value="InterPro"/>
</dbReference>
<dbReference type="Pfam" id="PF04267">
    <property type="entry name" value="SoxD"/>
    <property type="match status" value="1"/>
</dbReference>
<dbReference type="InterPro" id="IPR038561">
    <property type="entry name" value="SoxD_sf"/>
</dbReference>
<comment type="caution">
    <text evidence="1">The sequence shown here is derived from an EMBL/GenBank/DDBJ whole genome shotgun (WGS) entry which is preliminary data.</text>
</comment>
<reference evidence="1 2" key="2">
    <citation type="submission" date="2020-03" db="EMBL/GenBank/DDBJ databases">
        <title>Kangsaoukella pontilimi gen. nov., sp. nov., a new member of the family Rhodobacteraceae isolated from a tidal mudflat.</title>
        <authorList>
            <person name="Kim I.S."/>
        </authorList>
    </citation>
    <scope>NUCLEOTIDE SEQUENCE [LARGE SCALE GENOMIC DNA]</scope>
    <source>
        <strain evidence="1 2">GH1-50</strain>
    </source>
</reference>
<evidence type="ECO:0000313" key="2">
    <source>
        <dbReference type="Proteomes" id="UP000480350"/>
    </source>
</evidence>
<dbReference type="AlphaFoldDB" id="A0A7C9MDY1"/>
<sequence length="86" mass="9701">MRIECPHCGERDLREFTYRGHALALSRPSEGASAEEWDDFLHNRDNPAGATQDLWRHDPCGAWLVAERSTTTHQVRATRAVRGGEA</sequence>
<proteinExistence type="predicted"/>
<dbReference type="Proteomes" id="UP000480350">
    <property type="component" value="Unassembled WGS sequence"/>
</dbReference>
<organism evidence="1 2">
    <name type="scientific">Kangsaoukella pontilimi</name>
    <dbReference type="NCBI Taxonomy" id="2691042"/>
    <lineage>
        <taxon>Bacteria</taxon>
        <taxon>Pseudomonadati</taxon>
        <taxon>Pseudomonadota</taxon>
        <taxon>Alphaproteobacteria</taxon>
        <taxon>Rhodobacterales</taxon>
        <taxon>Paracoccaceae</taxon>
        <taxon>Kangsaoukella</taxon>
    </lineage>
</organism>
<protein>
    <submittedName>
        <fullName evidence="1">Sarcosine oxidase subunit delta</fullName>
    </submittedName>
</protein>
<dbReference type="EMBL" id="WUPT01000001">
    <property type="protein sequence ID" value="MXQ07992.1"/>
    <property type="molecule type" value="Genomic_DNA"/>
</dbReference>
<dbReference type="Gene3D" id="3.30.2270.10">
    <property type="entry name" value="Folate-binding superfamily"/>
    <property type="match status" value="1"/>
</dbReference>
<reference evidence="1 2" key="1">
    <citation type="submission" date="2019-12" db="EMBL/GenBank/DDBJ databases">
        <authorList>
            <person name="Lee S.D."/>
        </authorList>
    </citation>
    <scope>NUCLEOTIDE SEQUENCE [LARGE SCALE GENOMIC DNA]</scope>
    <source>
        <strain evidence="1 2">GH1-50</strain>
    </source>
</reference>
<dbReference type="RefSeq" id="WP_160763832.1">
    <property type="nucleotide sequence ID" value="NZ_WUPT01000001.1"/>
</dbReference>
<evidence type="ECO:0000313" key="1">
    <source>
        <dbReference type="EMBL" id="MXQ07992.1"/>
    </source>
</evidence>